<dbReference type="Proteomes" id="UP000596742">
    <property type="component" value="Unassembled WGS sequence"/>
</dbReference>
<comment type="caution">
    <text evidence="1">The sequence shown here is derived from an EMBL/GenBank/DDBJ whole genome shotgun (WGS) entry which is preliminary data.</text>
</comment>
<reference evidence="1" key="1">
    <citation type="submission" date="2018-11" db="EMBL/GenBank/DDBJ databases">
        <authorList>
            <person name="Alioto T."/>
            <person name="Alioto T."/>
        </authorList>
    </citation>
    <scope>NUCLEOTIDE SEQUENCE</scope>
</reference>
<accession>A0A8B6GCJ1</accession>
<dbReference type="OrthoDB" id="10392021at2759"/>
<evidence type="ECO:0000313" key="1">
    <source>
        <dbReference type="EMBL" id="VDI62125.1"/>
    </source>
</evidence>
<dbReference type="EMBL" id="UYJE01008222">
    <property type="protein sequence ID" value="VDI62125.1"/>
    <property type="molecule type" value="Genomic_DNA"/>
</dbReference>
<dbReference type="SUPFAM" id="SSF101898">
    <property type="entry name" value="NHL repeat"/>
    <property type="match status" value="1"/>
</dbReference>
<gene>
    <name evidence="1" type="ORF">MGAL_10B066678</name>
</gene>
<name>A0A8B6GCJ1_MYTGA</name>
<dbReference type="InterPro" id="IPR011042">
    <property type="entry name" value="6-blade_b-propeller_TolB-like"/>
</dbReference>
<evidence type="ECO:0000313" key="2">
    <source>
        <dbReference type="Proteomes" id="UP000596742"/>
    </source>
</evidence>
<keyword evidence="2" id="KW-1185">Reference proteome</keyword>
<dbReference type="AlphaFoldDB" id="A0A8B6GCJ1"/>
<proteinExistence type="predicted"/>
<sequence>MEKIIQKKKEADHIFEGQVNTSKQDVTDLRKCLEKKLDDICKILYAKIDEDRLAYCEEMSGKMDILKERLKNMRALKSSLILAKENGTNLQIFLCLGVFEESLSKQESFLSTSLEKGDFNNKEISFKPFDDIKNALKVEHLGKIEIKTNSLEVFSGSLSQSPRILGKSKHNFKVNIDNVKLVKKKVMKFSNVTVTSCAILSNGSFLFTDFSNNNRLMLYDANCMLLRYIPTECPPFGIAILNQSTIATTLPSAKKVLFIEILSDDKIVKQISLLGECFGIDCSGNRLAIAVKGYGIQIFSIDGSLLKTIQFSCTILSFNGSYIYYIAGEQKELKCCDDNGQCIWHIQLPVSKFYDYPSLYTDEDGNVYIAERHGDQFFMVSPDGKNYRLLLQRTDGLYNICGVHMDRQKQQLLVCTKWTELAVLYNFL</sequence>
<dbReference type="Gene3D" id="2.120.10.30">
    <property type="entry name" value="TolB, C-terminal domain"/>
    <property type="match status" value="1"/>
</dbReference>
<protein>
    <submittedName>
        <fullName evidence="1">Uncharacterized protein</fullName>
    </submittedName>
</protein>
<organism evidence="1 2">
    <name type="scientific">Mytilus galloprovincialis</name>
    <name type="common">Mediterranean mussel</name>
    <dbReference type="NCBI Taxonomy" id="29158"/>
    <lineage>
        <taxon>Eukaryota</taxon>
        <taxon>Metazoa</taxon>
        <taxon>Spiralia</taxon>
        <taxon>Lophotrochozoa</taxon>
        <taxon>Mollusca</taxon>
        <taxon>Bivalvia</taxon>
        <taxon>Autobranchia</taxon>
        <taxon>Pteriomorphia</taxon>
        <taxon>Mytilida</taxon>
        <taxon>Mytiloidea</taxon>
        <taxon>Mytilidae</taxon>
        <taxon>Mytilinae</taxon>
        <taxon>Mytilus</taxon>
    </lineage>
</organism>